<name>A0ABT9IKK7_9MICC</name>
<dbReference type="InterPro" id="IPR002410">
    <property type="entry name" value="Peptidase_S33"/>
</dbReference>
<evidence type="ECO:0000259" key="3">
    <source>
        <dbReference type="Pfam" id="PF00561"/>
    </source>
</evidence>
<reference evidence="4 5" key="1">
    <citation type="submission" date="2023-08" db="EMBL/GenBank/DDBJ databases">
        <title>Arthrobacter horti sp. nov., isolated from forest soil.</title>
        <authorList>
            <person name="Park M."/>
        </authorList>
    </citation>
    <scope>NUCLEOTIDE SEQUENCE [LARGE SCALE GENOMIC DNA]</scope>
    <source>
        <strain evidence="4 5">YJM1</strain>
    </source>
</reference>
<dbReference type="InterPro" id="IPR029058">
    <property type="entry name" value="AB_hydrolase_fold"/>
</dbReference>
<dbReference type="Pfam" id="PF00561">
    <property type="entry name" value="Abhydrolase_1"/>
    <property type="match status" value="1"/>
</dbReference>
<evidence type="ECO:0000256" key="2">
    <source>
        <dbReference type="ARBA" id="ARBA00022801"/>
    </source>
</evidence>
<protein>
    <submittedName>
        <fullName evidence="4">Alpha/beta fold hydrolase</fullName>
    </submittedName>
</protein>
<keyword evidence="2 4" id="KW-0378">Hydrolase</keyword>
<proteinExistence type="inferred from homology"/>
<organism evidence="4 5">
    <name type="scientific">Arthrobacter horti</name>
    <dbReference type="NCBI Taxonomy" id="3068273"/>
    <lineage>
        <taxon>Bacteria</taxon>
        <taxon>Bacillati</taxon>
        <taxon>Actinomycetota</taxon>
        <taxon>Actinomycetes</taxon>
        <taxon>Micrococcales</taxon>
        <taxon>Micrococcaceae</taxon>
        <taxon>Arthrobacter</taxon>
    </lineage>
</organism>
<comment type="caution">
    <text evidence="4">The sequence shown here is derived from an EMBL/GenBank/DDBJ whole genome shotgun (WGS) entry which is preliminary data.</text>
</comment>
<gene>
    <name evidence="4" type="ORF">Q9R02_03005</name>
</gene>
<dbReference type="PRINTS" id="PR00793">
    <property type="entry name" value="PROAMNOPTASE"/>
</dbReference>
<dbReference type="InterPro" id="IPR051601">
    <property type="entry name" value="Serine_prot/Carboxylest_S33"/>
</dbReference>
<comment type="similarity">
    <text evidence="1">Belongs to the peptidase S33 family.</text>
</comment>
<dbReference type="EMBL" id="JAVALS010000001">
    <property type="protein sequence ID" value="MDP5226119.1"/>
    <property type="molecule type" value="Genomic_DNA"/>
</dbReference>
<keyword evidence="5" id="KW-1185">Reference proteome</keyword>
<dbReference type="InterPro" id="IPR000073">
    <property type="entry name" value="AB_hydrolase_1"/>
</dbReference>
<sequence>MTVPQRTMAVHRPGAVHEFRGLRTADHRFTVPLRPAEPDGETLEVFAREYTRGGLTQEQRDGLPWLLFFQGGPGFPGNRWAGLSGWAKAATDHFRVLMLDQRGTGLSSPVEAKSLAARGDAAAQAEYLSHFRHDSIVADAEAIRESLGVAQWSVFGQSFGGWCSLAYLSRAPQALREVLITGGLAPLQGSPDRVYRATFARMEARNREYFSWYPEDRALVNRIAAHLRAVPEHLPRGERLTVERFQMLGMYLGGNTRVDSLHHLLEKALITTPDGERLSDWFLAQLPAYVDFAPNPLYAVVHESIYAQQEATRWSAARVQQEFPQFSPDAEDLLLTGEMIHPWLFAQDPTLTPLTEVAELLAAKEDWPRVFDLDVLATNTVPVAAAVYADDVFVDHDLSLETAAAVRRLQTWVTPDFHHDGIADDGEAIFRRLLAMARGE</sequence>
<feature type="domain" description="AB hydrolase-1" evidence="3">
    <location>
        <begin position="64"/>
        <end position="194"/>
    </location>
</feature>
<evidence type="ECO:0000256" key="1">
    <source>
        <dbReference type="ARBA" id="ARBA00010088"/>
    </source>
</evidence>
<dbReference type="Proteomes" id="UP001232725">
    <property type="component" value="Unassembled WGS sequence"/>
</dbReference>
<dbReference type="RefSeq" id="WP_305995142.1">
    <property type="nucleotide sequence ID" value="NZ_JAVALS010000001.1"/>
</dbReference>
<dbReference type="Gene3D" id="3.40.50.1820">
    <property type="entry name" value="alpha/beta hydrolase"/>
    <property type="match status" value="1"/>
</dbReference>
<dbReference type="PANTHER" id="PTHR43248:SF2">
    <property type="entry name" value="PROLYL AMINOPEPTIDASE"/>
    <property type="match status" value="1"/>
</dbReference>
<dbReference type="GO" id="GO:0016787">
    <property type="term" value="F:hydrolase activity"/>
    <property type="evidence" value="ECO:0007669"/>
    <property type="project" value="UniProtKB-KW"/>
</dbReference>
<dbReference type="PANTHER" id="PTHR43248">
    <property type="entry name" value="2-SUCCINYL-6-HYDROXY-2,4-CYCLOHEXADIENE-1-CARBOXYLATE SYNTHASE"/>
    <property type="match status" value="1"/>
</dbReference>
<evidence type="ECO:0000313" key="5">
    <source>
        <dbReference type="Proteomes" id="UP001232725"/>
    </source>
</evidence>
<dbReference type="SUPFAM" id="SSF53474">
    <property type="entry name" value="alpha/beta-Hydrolases"/>
    <property type="match status" value="1"/>
</dbReference>
<accession>A0ABT9IKK7</accession>
<evidence type="ECO:0000313" key="4">
    <source>
        <dbReference type="EMBL" id="MDP5226119.1"/>
    </source>
</evidence>